<dbReference type="AlphaFoldDB" id="A0A843WNF3"/>
<reference evidence="1" key="1">
    <citation type="submission" date="2017-07" db="EMBL/GenBank/DDBJ databases">
        <title>Taro Niue Genome Assembly and Annotation.</title>
        <authorList>
            <person name="Atibalentja N."/>
            <person name="Keating K."/>
            <person name="Fields C.J."/>
        </authorList>
    </citation>
    <scope>NUCLEOTIDE SEQUENCE</scope>
    <source>
        <strain evidence="1">Niue_2</strain>
        <tissue evidence="1">Leaf</tissue>
    </source>
</reference>
<protein>
    <submittedName>
        <fullName evidence="1">Uncharacterized protein</fullName>
    </submittedName>
</protein>
<dbReference type="Proteomes" id="UP000652761">
    <property type="component" value="Unassembled WGS sequence"/>
</dbReference>
<sequence>MRQGGASHFERDGHMRRVLHTAFVMRGMEKFPKVTVRKLCSTGERVAAAIFGDVGFEACVSTWFWRVEAARSVESTD</sequence>
<name>A0A843WNF3_COLES</name>
<accession>A0A843WNF3</accession>
<organism evidence="1 2">
    <name type="scientific">Colocasia esculenta</name>
    <name type="common">Wild taro</name>
    <name type="synonym">Arum esculentum</name>
    <dbReference type="NCBI Taxonomy" id="4460"/>
    <lineage>
        <taxon>Eukaryota</taxon>
        <taxon>Viridiplantae</taxon>
        <taxon>Streptophyta</taxon>
        <taxon>Embryophyta</taxon>
        <taxon>Tracheophyta</taxon>
        <taxon>Spermatophyta</taxon>
        <taxon>Magnoliopsida</taxon>
        <taxon>Liliopsida</taxon>
        <taxon>Araceae</taxon>
        <taxon>Aroideae</taxon>
        <taxon>Colocasieae</taxon>
        <taxon>Colocasia</taxon>
    </lineage>
</organism>
<evidence type="ECO:0000313" key="2">
    <source>
        <dbReference type="Proteomes" id="UP000652761"/>
    </source>
</evidence>
<evidence type="ECO:0000313" key="1">
    <source>
        <dbReference type="EMBL" id="MQM13003.1"/>
    </source>
</evidence>
<comment type="caution">
    <text evidence="1">The sequence shown here is derived from an EMBL/GenBank/DDBJ whole genome shotgun (WGS) entry which is preliminary data.</text>
</comment>
<keyword evidence="2" id="KW-1185">Reference proteome</keyword>
<gene>
    <name evidence="1" type="ORF">Taro_045925</name>
</gene>
<dbReference type="EMBL" id="NMUH01005526">
    <property type="protein sequence ID" value="MQM13003.1"/>
    <property type="molecule type" value="Genomic_DNA"/>
</dbReference>
<proteinExistence type="predicted"/>